<organism evidence="1 2">
    <name type="scientific">Nakamurella panacisegetis</name>
    <dbReference type="NCBI Taxonomy" id="1090615"/>
    <lineage>
        <taxon>Bacteria</taxon>
        <taxon>Bacillati</taxon>
        <taxon>Actinomycetota</taxon>
        <taxon>Actinomycetes</taxon>
        <taxon>Nakamurellales</taxon>
        <taxon>Nakamurellaceae</taxon>
        <taxon>Nakamurella</taxon>
    </lineage>
</organism>
<dbReference type="AlphaFoldDB" id="A0A1H0QPM8"/>
<sequence length="98" mass="10219">MATAQVVLTVDGVGALVAAVEAQLSDYRVLPATAGRAYEIEGPTLLDNGWLSGTVIVPMADRSGENGINAVATTRINLSLPHQSVLALIHSVRPAEKK</sequence>
<dbReference type="STRING" id="1090615.SAMN04515671_3194"/>
<evidence type="ECO:0000313" key="2">
    <source>
        <dbReference type="Proteomes" id="UP000198741"/>
    </source>
</evidence>
<evidence type="ECO:0000313" key="1">
    <source>
        <dbReference type="EMBL" id="SDP19212.1"/>
    </source>
</evidence>
<proteinExistence type="predicted"/>
<reference evidence="1 2" key="1">
    <citation type="submission" date="2016-10" db="EMBL/GenBank/DDBJ databases">
        <authorList>
            <person name="de Groot N.N."/>
        </authorList>
    </citation>
    <scope>NUCLEOTIDE SEQUENCE [LARGE SCALE GENOMIC DNA]</scope>
    <source>
        <strain evidence="2">P4-7,KCTC 19426,CECT 7604</strain>
    </source>
</reference>
<gene>
    <name evidence="1" type="ORF">SAMN04515671_3194</name>
</gene>
<accession>A0A1H0QPM8</accession>
<dbReference type="EMBL" id="LT629710">
    <property type="protein sequence ID" value="SDP19212.1"/>
    <property type="molecule type" value="Genomic_DNA"/>
</dbReference>
<dbReference type="RefSeq" id="WP_157695469.1">
    <property type="nucleotide sequence ID" value="NZ_LT629710.1"/>
</dbReference>
<keyword evidence="2" id="KW-1185">Reference proteome</keyword>
<protein>
    <submittedName>
        <fullName evidence="1">Uncharacterized protein</fullName>
    </submittedName>
</protein>
<name>A0A1H0QPM8_9ACTN</name>
<dbReference type="Proteomes" id="UP000198741">
    <property type="component" value="Chromosome I"/>
</dbReference>